<dbReference type="RefSeq" id="WP_169492578.1">
    <property type="nucleotide sequence ID" value="NZ_JABBGM010000002.1"/>
</dbReference>
<proteinExistence type="predicted"/>
<accession>A0A7Y0BN96</accession>
<feature type="compositionally biased region" description="Polar residues" evidence="1">
    <location>
        <begin position="1"/>
        <end position="21"/>
    </location>
</feature>
<dbReference type="EMBL" id="JABBGM010000002">
    <property type="protein sequence ID" value="NML93343.1"/>
    <property type="molecule type" value="Genomic_DNA"/>
</dbReference>
<dbReference type="Proteomes" id="UP000583556">
    <property type="component" value="Unassembled WGS sequence"/>
</dbReference>
<evidence type="ECO:0000313" key="2">
    <source>
        <dbReference type="EMBL" id="NML93343.1"/>
    </source>
</evidence>
<gene>
    <name evidence="2" type="ORF">HHL27_06620</name>
</gene>
<feature type="region of interest" description="Disordered" evidence="1">
    <location>
        <begin position="1"/>
        <end position="58"/>
    </location>
</feature>
<feature type="compositionally biased region" description="Basic and acidic residues" evidence="1">
    <location>
        <begin position="36"/>
        <end position="50"/>
    </location>
</feature>
<dbReference type="AlphaFoldDB" id="A0A7Y0BN96"/>
<keyword evidence="3" id="KW-1185">Reference proteome</keyword>
<protein>
    <submittedName>
        <fullName evidence="2">Uncharacterized protein</fullName>
    </submittedName>
</protein>
<reference evidence="2 3" key="1">
    <citation type="submission" date="2020-04" db="EMBL/GenBank/DDBJ databases">
        <title>Novosphingobium sp. TW-4 isolated from soil.</title>
        <authorList>
            <person name="Dahal R.H."/>
            <person name="Chaudhary D.K."/>
        </authorList>
    </citation>
    <scope>NUCLEOTIDE SEQUENCE [LARGE SCALE GENOMIC DNA]</scope>
    <source>
        <strain evidence="2 3">TW-4</strain>
    </source>
</reference>
<comment type="caution">
    <text evidence="2">The sequence shown here is derived from an EMBL/GenBank/DDBJ whole genome shotgun (WGS) entry which is preliminary data.</text>
</comment>
<evidence type="ECO:0000313" key="3">
    <source>
        <dbReference type="Proteomes" id="UP000583556"/>
    </source>
</evidence>
<organism evidence="2 3">
    <name type="scientific">Novosphingobium olei</name>
    <dbReference type="NCBI Taxonomy" id="2728851"/>
    <lineage>
        <taxon>Bacteria</taxon>
        <taxon>Pseudomonadati</taxon>
        <taxon>Pseudomonadota</taxon>
        <taxon>Alphaproteobacteria</taxon>
        <taxon>Sphingomonadales</taxon>
        <taxon>Sphingomonadaceae</taxon>
        <taxon>Novosphingobium</taxon>
    </lineage>
</organism>
<sequence length="58" mass="6337">MTANQSPSNEPDKNPATQGDQPDTGAIKRPQQTDRTMGEKDLPRGSEPETRATSGRRQ</sequence>
<evidence type="ECO:0000256" key="1">
    <source>
        <dbReference type="SAM" id="MobiDB-lite"/>
    </source>
</evidence>
<name>A0A7Y0BN96_9SPHN</name>